<dbReference type="SUPFAM" id="SSF160631">
    <property type="entry name" value="SMI1/KNR4-like"/>
    <property type="match status" value="1"/>
</dbReference>
<evidence type="ECO:0000313" key="5">
    <source>
        <dbReference type="Proteomes" id="UP000029507"/>
    </source>
</evidence>
<dbReference type="KEGG" id="pste:PSTEL_26415"/>
<feature type="region of interest" description="Disordered" evidence="2">
    <location>
        <begin position="114"/>
        <end position="140"/>
    </location>
</feature>
<keyword evidence="5" id="KW-1185">Reference proteome</keyword>
<feature type="repeat" description="TPR" evidence="1">
    <location>
        <begin position="69"/>
        <end position="102"/>
    </location>
</feature>
<reference evidence="4 5" key="1">
    <citation type="submission" date="2014-08" db="EMBL/GenBank/DDBJ databases">
        <title>Comparative genomics of the Paenibacillus odorifer group.</title>
        <authorList>
            <person name="den Bakker H.C."/>
            <person name="Tsai Y.-C."/>
            <person name="Martin N."/>
            <person name="Korlach J."/>
            <person name="Wiedmann M."/>
        </authorList>
    </citation>
    <scope>NUCLEOTIDE SEQUENCE [LARGE SCALE GENOMIC DNA]</scope>
    <source>
        <strain evidence="4 5">DSM 14472</strain>
    </source>
</reference>
<dbReference type="AlphaFoldDB" id="A0A089LYX5"/>
<dbReference type="Proteomes" id="UP000029507">
    <property type="component" value="Chromosome"/>
</dbReference>
<accession>A0A089LYX5</accession>
<sequence>MQDNLLDQLETWHEEDEFDQIVEAIMEIPEEDRDYALNSHLGRAMNNLKRYDEAIAIFKKIEQEGQDDPLWQYRIGIAYYYTEQFGKAKRAFKAADRLAPDDEDTLEFLEALEDTEDEEPEEPKAKKQKPVQAPPAKRKALPVNTDTALDLADFWEDSEQADEQYRLDPPTDEQIASVEDELVFKLPAFYIQMMKEHNGGVPRKRYFPVGDPDSSEYIEVTGLLGIGRDKSHSLCGERGSRARVIHEDYPEFGVIIGECPDENEVVMLDYRPSGNDGEPEVIHVAKENGNKITYLAPSFEAFVRGLKDSAEASPNE</sequence>
<evidence type="ECO:0000313" key="4">
    <source>
        <dbReference type="EMBL" id="AIQ66122.1"/>
    </source>
</evidence>
<proteinExistence type="predicted"/>
<organism evidence="4 5">
    <name type="scientific">Paenibacillus stellifer</name>
    <dbReference type="NCBI Taxonomy" id="169760"/>
    <lineage>
        <taxon>Bacteria</taxon>
        <taxon>Bacillati</taxon>
        <taxon>Bacillota</taxon>
        <taxon>Bacilli</taxon>
        <taxon>Bacillales</taxon>
        <taxon>Paenibacillaceae</taxon>
        <taxon>Paenibacillus</taxon>
    </lineage>
</organism>
<dbReference type="InterPro" id="IPR018958">
    <property type="entry name" value="Knr4/Smi1-like_dom"/>
</dbReference>
<dbReference type="HOGENOM" id="CLU_034648_0_0_9"/>
<dbReference type="InterPro" id="IPR011990">
    <property type="entry name" value="TPR-like_helical_dom_sf"/>
</dbReference>
<dbReference type="SUPFAM" id="SSF48452">
    <property type="entry name" value="TPR-like"/>
    <property type="match status" value="1"/>
</dbReference>
<dbReference type="PROSITE" id="PS50005">
    <property type="entry name" value="TPR"/>
    <property type="match status" value="1"/>
</dbReference>
<dbReference type="SMART" id="SM00860">
    <property type="entry name" value="SMI1_KNR4"/>
    <property type="match status" value="1"/>
</dbReference>
<name>A0A089LYX5_9BACL</name>
<dbReference type="RefSeq" id="WP_038699697.1">
    <property type="nucleotide sequence ID" value="NZ_CP009286.1"/>
</dbReference>
<dbReference type="Gene3D" id="3.40.1580.10">
    <property type="entry name" value="SMI1/KNR4-like"/>
    <property type="match status" value="1"/>
</dbReference>
<dbReference type="OrthoDB" id="8657476at2"/>
<keyword evidence="1" id="KW-0802">TPR repeat</keyword>
<evidence type="ECO:0000256" key="2">
    <source>
        <dbReference type="SAM" id="MobiDB-lite"/>
    </source>
</evidence>
<dbReference type="Gene3D" id="1.25.40.10">
    <property type="entry name" value="Tetratricopeptide repeat domain"/>
    <property type="match status" value="1"/>
</dbReference>
<dbReference type="InterPro" id="IPR019734">
    <property type="entry name" value="TPR_rpt"/>
</dbReference>
<dbReference type="InterPro" id="IPR037883">
    <property type="entry name" value="Knr4/Smi1-like_sf"/>
</dbReference>
<evidence type="ECO:0000256" key="1">
    <source>
        <dbReference type="PROSITE-ProRule" id="PRU00339"/>
    </source>
</evidence>
<protein>
    <submittedName>
        <fullName evidence="4">Cell wall assembly protein</fullName>
    </submittedName>
</protein>
<feature type="domain" description="Knr4/Smi1-like" evidence="3">
    <location>
        <begin position="169"/>
        <end position="305"/>
    </location>
</feature>
<gene>
    <name evidence="4" type="ORF">PSTEL_26415</name>
</gene>
<dbReference type="EMBL" id="CP009286">
    <property type="protein sequence ID" value="AIQ66122.1"/>
    <property type="molecule type" value="Genomic_DNA"/>
</dbReference>
<evidence type="ECO:0000259" key="3">
    <source>
        <dbReference type="SMART" id="SM00860"/>
    </source>
</evidence>
<dbReference type="Pfam" id="PF09346">
    <property type="entry name" value="SMI1_KNR4"/>
    <property type="match status" value="1"/>
</dbReference>
<dbReference type="STRING" id="169760.PSTEL_26415"/>